<dbReference type="Pfam" id="PF02954">
    <property type="entry name" value="HTH_8"/>
    <property type="match status" value="1"/>
</dbReference>
<dbReference type="GO" id="GO:0043565">
    <property type="term" value="F:sequence-specific DNA binding"/>
    <property type="evidence" value="ECO:0007669"/>
    <property type="project" value="InterPro"/>
</dbReference>
<sequence length="443" mass="49553">MLSAPEEFIWGNPNPKELRILLPLAFPECLRLIDGLAGLATLVSESDPSSLEEAGSWGYGEDGFFYPFLTKGSQIRSRLEGSKSPFFLHRSEEVELFRDDSLGCLLSPVLLEGRMFGFFLIELPNQAEEKQILLLHLLCQKVARLLKKESEPSTIYRASEEIGSDPLGELLFRLGNGKSSQLEKFKESKSICISGPASSGKKTLAKWIQKKEFPGRPILTVSLLPEQASKLEKALTDWEKMAESGTLILENSENYSLAQQRILFEYSQRKSRKSRLIFLENSGKKSTEEFLYFRSLLAENRLELPVWKDWSKSDKIAAVQPIFQEVCELHGRPDLALSEDAIESLVEGISCQNLEDLRNAIEEAVLNSGSGEIRNSDLKKEGSKGISLPDPEDLDLRKAVEAVERQKILLADKLFGGNQIRMAKALGISRGSLQYKLKNLGLG</sequence>
<dbReference type="OrthoDB" id="314358at2"/>
<dbReference type="Proteomes" id="UP000232196">
    <property type="component" value="Unassembled WGS sequence"/>
</dbReference>
<dbReference type="InterPro" id="IPR002197">
    <property type="entry name" value="HTH_Fis"/>
</dbReference>
<keyword evidence="3" id="KW-1185">Reference proteome</keyword>
<proteinExistence type="predicted"/>
<dbReference type="Gene3D" id="3.40.50.300">
    <property type="entry name" value="P-loop containing nucleotide triphosphate hydrolases"/>
    <property type="match status" value="1"/>
</dbReference>
<dbReference type="SUPFAM" id="SSF46689">
    <property type="entry name" value="Homeodomain-like"/>
    <property type="match status" value="1"/>
</dbReference>
<reference evidence="2 3" key="1">
    <citation type="submission" date="2017-07" db="EMBL/GenBank/DDBJ databases">
        <title>Leptospira spp. isolated from tropical soils.</title>
        <authorList>
            <person name="Thibeaux R."/>
            <person name="Iraola G."/>
            <person name="Ferres I."/>
            <person name="Bierque E."/>
            <person name="Girault D."/>
            <person name="Soupe-Gilbert M.-E."/>
            <person name="Picardeau M."/>
            <person name="Goarant C."/>
        </authorList>
    </citation>
    <scope>NUCLEOTIDE SEQUENCE [LARGE SCALE GENOMIC DNA]</scope>
    <source>
        <strain evidence="2 3">MCA1-C-A1</strain>
    </source>
</reference>
<accession>A0A2M9XB60</accession>
<feature type="domain" description="DNA binding HTH" evidence="1">
    <location>
        <begin position="400"/>
        <end position="438"/>
    </location>
</feature>
<gene>
    <name evidence="2" type="ORF">CH357_13960</name>
</gene>
<dbReference type="SUPFAM" id="SSF52540">
    <property type="entry name" value="P-loop containing nucleoside triphosphate hydrolases"/>
    <property type="match status" value="1"/>
</dbReference>
<dbReference type="Gene3D" id="1.10.10.60">
    <property type="entry name" value="Homeodomain-like"/>
    <property type="match status" value="1"/>
</dbReference>
<dbReference type="AlphaFoldDB" id="A0A2M9XB60"/>
<evidence type="ECO:0000313" key="3">
    <source>
        <dbReference type="Proteomes" id="UP000232196"/>
    </source>
</evidence>
<dbReference type="InterPro" id="IPR027417">
    <property type="entry name" value="P-loop_NTPase"/>
</dbReference>
<comment type="caution">
    <text evidence="2">The sequence shown here is derived from an EMBL/GenBank/DDBJ whole genome shotgun (WGS) entry which is preliminary data.</text>
</comment>
<dbReference type="PANTHER" id="PTHR32071:SF122">
    <property type="entry name" value="SIGMA FACTOR"/>
    <property type="match status" value="1"/>
</dbReference>
<name>A0A2M9XB60_9LEPT</name>
<dbReference type="PANTHER" id="PTHR32071">
    <property type="entry name" value="TRANSCRIPTIONAL REGULATORY PROTEIN"/>
    <property type="match status" value="1"/>
</dbReference>
<protein>
    <submittedName>
        <fullName evidence="2">Transcriptional regulator</fullName>
    </submittedName>
</protein>
<dbReference type="EMBL" id="NPDN01000007">
    <property type="protein sequence ID" value="PJZ24894.1"/>
    <property type="molecule type" value="Genomic_DNA"/>
</dbReference>
<dbReference type="InterPro" id="IPR009057">
    <property type="entry name" value="Homeodomain-like_sf"/>
</dbReference>
<evidence type="ECO:0000313" key="2">
    <source>
        <dbReference type="EMBL" id="PJZ24894.1"/>
    </source>
</evidence>
<organism evidence="2 3">
    <name type="scientific">Leptospira hartskeerlii</name>
    <dbReference type="NCBI Taxonomy" id="2023177"/>
    <lineage>
        <taxon>Bacteria</taxon>
        <taxon>Pseudomonadati</taxon>
        <taxon>Spirochaetota</taxon>
        <taxon>Spirochaetia</taxon>
        <taxon>Leptospirales</taxon>
        <taxon>Leptospiraceae</taxon>
        <taxon>Leptospira</taxon>
    </lineage>
</organism>
<dbReference type="PRINTS" id="PR01590">
    <property type="entry name" value="HTHFIS"/>
</dbReference>
<evidence type="ECO:0000259" key="1">
    <source>
        <dbReference type="Pfam" id="PF02954"/>
    </source>
</evidence>